<sequence>MKYIVFIAALVAAGYYYLEHTRSQTNASALNKVLSEARQGEVDLFALKDALKKHVYAICDSNSTMLLESERSVSDCEQLHDIKQAECNEQVFRLAPLSIAERDEVLDYAKRYVRCALPYEDLRYQPIK</sequence>
<evidence type="ECO:0000313" key="2">
    <source>
        <dbReference type="Proteomes" id="UP001447008"/>
    </source>
</evidence>
<comment type="caution">
    <text evidence="1">The sequence shown here is derived from an EMBL/GenBank/DDBJ whole genome shotgun (WGS) entry which is preliminary data.</text>
</comment>
<dbReference type="Proteomes" id="UP001447008">
    <property type="component" value="Unassembled WGS sequence"/>
</dbReference>
<keyword evidence="2" id="KW-1185">Reference proteome</keyword>
<protein>
    <submittedName>
        <fullName evidence="1">Uncharacterized protein</fullName>
    </submittedName>
</protein>
<name>A0ABU9MWS0_9GAMM</name>
<dbReference type="RefSeq" id="WP_342676255.1">
    <property type="nucleotide sequence ID" value="NZ_JBCGCU010000002.1"/>
</dbReference>
<reference evidence="1 2" key="1">
    <citation type="submission" date="2024-03" db="EMBL/GenBank/DDBJ databases">
        <title>Pseudoalteromonas qingdaonensis sp. nov., isolated from the intestines of marine benthic organisms.</title>
        <authorList>
            <person name="Lin X."/>
            <person name="Fang S."/>
            <person name="Hu X."/>
        </authorList>
    </citation>
    <scope>NUCLEOTIDE SEQUENCE [LARGE SCALE GENOMIC DNA]</scope>
    <source>
        <strain evidence="1 2">YIC-827</strain>
    </source>
</reference>
<accession>A0ABU9MWS0</accession>
<dbReference type="EMBL" id="JBCGCU010000002">
    <property type="protein sequence ID" value="MEM0514475.1"/>
    <property type="molecule type" value="Genomic_DNA"/>
</dbReference>
<proteinExistence type="predicted"/>
<gene>
    <name evidence="1" type="ORF">WCN91_03325</name>
</gene>
<evidence type="ECO:0000313" key="1">
    <source>
        <dbReference type="EMBL" id="MEM0514475.1"/>
    </source>
</evidence>
<organism evidence="1 2">
    <name type="scientific">Pseudoalteromonas qingdaonensis</name>
    <dbReference type="NCBI Taxonomy" id="3131913"/>
    <lineage>
        <taxon>Bacteria</taxon>
        <taxon>Pseudomonadati</taxon>
        <taxon>Pseudomonadota</taxon>
        <taxon>Gammaproteobacteria</taxon>
        <taxon>Alteromonadales</taxon>
        <taxon>Pseudoalteromonadaceae</taxon>
        <taxon>Pseudoalteromonas</taxon>
    </lineage>
</organism>